<comment type="caution">
    <text evidence="1">The sequence shown here is derived from an EMBL/GenBank/DDBJ whole genome shotgun (WGS) entry which is preliminary data.</text>
</comment>
<proteinExistence type="predicted"/>
<dbReference type="RefSeq" id="WP_378114242.1">
    <property type="nucleotide sequence ID" value="NZ_JBHSNC010000057.1"/>
</dbReference>
<evidence type="ECO:0000313" key="1">
    <source>
        <dbReference type="EMBL" id="MFC5532274.1"/>
    </source>
</evidence>
<protein>
    <submittedName>
        <fullName evidence="1">DUF1292 domain-containing protein</fullName>
    </submittedName>
</protein>
<accession>A0ABW0R4Y0</accession>
<gene>
    <name evidence="1" type="ORF">ACFPQ4_22905</name>
</gene>
<sequence length="100" mass="11662">MSDHIHDENCDHDHDEMVFVVTDEDGNEHEMVLVYSFETDDRAYAVLLDRNDPEDDGVIFRVEEEGDEEVLVNIEDDAEWEKVMRVYEELAALENESENG</sequence>
<dbReference type="Pfam" id="PF06949">
    <property type="entry name" value="DUF1292"/>
    <property type="match status" value="1"/>
</dbReference>
<evidence type="ECO:0000313" key="2">
    <source>
        <dbReference type="Proteomes" id="UP001596108"/>
    </source>
</evidence>
<organism evidence="1 2">
    <name type="scientific">Cohnella yongneupensis</name>
    <dbReference type="NCBI Taxonomy" id="425006"/>
    <lineage>
        <taxon>Bacteria</taxon>
        <taxon>Bacillati</taxon>
        <taxon>Bacillota</taxon>
        <taxon>Bacilli</taxon>
        <taxon>Bacillales</taxon>
        <taxon>Paenibacillaceae</taxon>
        <taxon>Cohnella</taxon>
    </lineage>
</organism>
<dbReference type="EMBL" id="JBHSNC010000057">
    <property type="protein sequence ID" value="MFC5532274.1"/>
    <property type="molecule type" value="Genomic_DNA"/>
</dbReference>
<dbReference type="InterPro" id="IPR009711">
    <property type="entry name" value="UPF0473"/>
</dbReference>
<name>A0ABW0R4Y0_9BACL</name>
<reference evidence="2" key="1">
    <citation type="journal article" date="2019" name="Int. J. Syst. Evol. Microbiol.">
        <title>The Global Catalogue of Microorganisms (GCM) 10K type strain sequencing project: providing services to taxonomists for standard genome sequencing and annotation.</title>
        <authorList>
            <consortium name="The Broad Institute Genomics Platform"/>
            <consortium name="The Broad Institute Genome Sequencing Center for Infectious Disease"/>
            <person name="Wu L."/>
            <person name="Ma J."/>
        </authorList>
    </citation>
    <scope>NUCLEOTIDE SEQUENCE [LARGE SCALE GENOMIC DNA]</scope>
    <source>
        <strain evidence="2">CGMCC 1.18578</strain>
    </source>
</reference>
<dbReference type="Proteomes" id="UP001596108">
    <property type="component" value="Unassembled WGS sequence"/>
</dbReference>
<keyword evidence="2" id="KW-1185">Reference proteome</keyword>